<dbReference type="RefSeq" id="WP_168662628.1">
    <property type="nucleotide sequence ID" value="NZ_CP051180.1"/>
</dbReference>
<gene>
    <name evidence="2" type="primary">ampE</name>
    <name evidence="2" type="ORF">HER31_17605</name>
</gene>
<keyword evidence="1" id="KW-0812">Transmembrane</keyword>
<name>A0A6H1UHN1_9GAMM</name>
<sequence>MTLFSLLLVMLAERLKLWQQTFQFESFSRRYFALVGVDRGRPSIILLVAALLPALVVGTATERLSGWWFGVPNLIVWLVIGLLLFGHSSIRQRFRQFLHFASSDDIDACHQLVQQMDACHRKDADEYSLGQHMGELAAWINFRYYAAVALYFVVLGPAFAMFYSLVRDLHDHHSRLGRPRLSTTLHLLDWLPARIVSVSFAFAGHFQQSMQVLLPNLINLRVPARKVVVDVAIAAEEMPSQTKQPICILSTLAMLKLVKRNLVLLLVVVSFLTIFGFLQ</sequence>
<keyword evidence="1" id="KW-1133">Transmembrane helix</keyword>
<dbReference type="PANTHER" id="PTHR38684:SF1">
    <property type="entry name" value="PROTEIN AMPE"/>
    <property type="match status" value="1"/>
</dbReference>
<feature type="transmembrane region" description="Helical" evidence="1">
    <location>
        <begin position="144"/>
        <end position="166"/>
    </location>
</feature>
<keyword evidence="3" id="KW-1185">Reference proteome</keyword>
<dbReference type="PANTHER" id="PTHR38684">
    <property type="entry name" value="PROTEIN AMPE"/>
    <property type="match status" value="1"/>
</dbReference>
<dbReference type="Pfam" id="PF17113">
    <property type="entry name" value="AmpE"/>
    <property type="match status" value="1"/>
</dbReference>
<organism evidence="2 3">
    <name type="scientific">Ferrimonas lipolytica</name>
    <dbReference type="NCBI Taxonomy" id="2724191"/>
    <lineage>
        <taxon>Bacteria</taxon>
        <taxon>Pseudomonadati</taxon>
        <taxon>Pseudomonadota</taxon>
        <taxon>Gammaproteobacteria</taxon>
        <taxon>Alteromonadales</taxon>
        <taxon>Ferrimonadaceae</taxon>
        <taxon>Ferrimonas</taxon>
    </lineage>
</organism>
<feature type="transmembrane region" description="Helical" evidence="1">
    <location>
        <begin position="43"/>
        <end position="60"/>
    </location>
</feature>
<feature type="transmembrane region" description="Helical" evidence="1">
    <location>
        <begin position="262"/>
        <end position="278"/>
    </location>
</feature>
<feature type="transmembrane region" description="Helical" evidence="1">
    <location>
        <begin position="67"/>
        <end position="90"/>
    </location>
</feature>
<dbReference type="KEGG" id="fes:HER31_17605"/>
<keyword evidence="1" id="KW-0472">Membrane</keyword>
<proteinExistence type="predicted"/>
<evidence type="ECO:0000313" key="3">
    <source>
        <dbReference type="Proteomes" id="UP000501602"/>
    </source>
</evidence>
<dbReference type="InterPro" id="IPR031347">
    <property type="entry name" value="AmpE"/>
</dbReference>
<dbReference type="GO" id="GO:0046677">
    <property type="term" value="P:response to antibiotic"/>
    <property type="evidence" value="ECO:0007669"/>
    <property type="project" value="TreeGrafter"/>
</dbReference>
<protein>
    <submittedName>
        <fullName evidence="2">Beta-lactamase regulator AmpE</fullName>
    </submittedName>
</protein>
<dbReference type="AlphaFoldDB" id="A0A6H1UHN1"/>
<accession>A0A6H1UHN1</accession>
<evidence type="ECO:0000256" key="1">
    <source>
        <dbReference type="SAM" id="Phobius"/>
    </source>
</evidence>
<reference evidence="2 3" key="1">
    <citation type="submission" date="2020-04" db="EMBL/GenBank/DDBJ databases">
        <title>Ferrimonas sp. S7 isolated from sea water.</title>
        <authorList>
            <person name="Bae S.S."/>
            <person name="Baek K."/>
        </authorList>
    </citation>
    <scope>NUCLEOTIDE SEQUENCE [LARGE SCALE GENOMIC DNA]</scope>
    <source>
        <strain evidence="2 3">S7</strain>
    </source>
</reference>
<dbReference type="GO" id="GO:0005886">
    <property type="term" value="C:plasma membrane"/>
    <property type="evidence" value="ECO:0007669"/>
    <property type="project" value="TreeGrafter"/>
</dbReference>
<dbReference type="Proteomes" id="UP000501602">
    <property type="component" value="Chromosome"/>
</dbReference>
<dbReference type="NCBIfam" id="NF008219">
    <property type="entry name" value="PRK10987.1"/>
    <property type="match status" value="1"/>
</dbReference>
<dbReference type="InterPro" id="IPR052966">
    <property type="entry name" value="Beta-lactamase_Reg"/>
</dbReference>
<evidence type="ECO:0000313" key="2">
    <source>
        <dbReference type="EMBL" id="QIZ78554.1"/>
    </source>
</evidence>
<dbReference type="EMBL" id="CP051180">
    <property type="protein sequence ID" value="QIZ78554.1"/>
    <property type="molecule type" value="Genomic_DNA"/>
</dbReference>